<dbReference type="AlphaFoldDB" id="C8VD53"/>
<dbReference type="GO" id="GO:0001216">
    <property type="term" value="F:DNA-binding transcription activator activity"/>
    <property type="evidence" value="ECO:0000318"/>
    <property type="project" value="GO_Central"/>
</dbReference>
<dbReference type="PROSITE" id="PS50888">
    <property type="entry name" value="BHLH"/>
    <property type="match status" value="1"/>
</dbReference>
<dbReference type="VEuPathDB" id="FungiDB:AN7170"/>
<feature type="compositionally biased region" description="Polar residues" evidence="2">
    <location>
        <begin position="82"/>
        <end position="97"/>
    </location>
</feature>
<dbReference type="KEGG" id="ani:ANIA_07170"/>
<feature type="compositionally biased region" description="Polar residues" evidence="2">
    <location>
        <begin position="110"/>
        <end position="125"/>
    </location>
</feature>
<name>C8VD53_EMENI</name>
<keyword evidence="5" id="KW-1185">Reference proteome</keyword>
<dbReference type="GO" id="GO:0046983">
    <property type="term" value="F:protein dimerization activity"/>
    <property type="evidence" value="ECO:0007669"/>
    <property type="project" value="InterPro"/>
</dbReference>
<dbReference type="PANTHER" id="PTHR47336">
    <property type="entry name" value="TRANSCRIPTION FACTOR HMS1-RELATED"/>
    <property type="match status" value="1"/>
</dbReference>
<dbReference type="OrthoDB" id="2133190at2759"/>
<dbReference type="GeneID" id="2869826"/>
<dbReference type="Pfam" id="PF00010">
    <property type="entry name" value="HLH"/>
    <property type="match status" value="1"/>
</dbReference>
<evidence type="ECO:0000256" key="2">
    <source>
        <dbReference type="SAM" id="MobiDB-lite"/>
    </source>
</evidence>
<accession>C8VD53</accession>
<feature type="compositionally biased region" description="Low complexity" evidence="2">
    <location>
        <begin position="156"/>
        <end position="172"/>
    </location>
</feature>
<dbReference type="GO" id="GO:0000978">
    <property type="term" value="F:RNA polymerase II cis-regulatory region sequence-specific DNA binding"/>
    <property type="evidence" value="ECO:0000318"/>
    <property type="project" value="GO_Central"/>
</dbReference>
<feature type="region of interest" description="Disordered" evidence="2">
    <location>
        <begin position="63"/>
        <end position="182"/>
    </location>
</feature>
<dbReference type="OMA" id="ANWSYDN"/>
<proteinExistence type="predicted"/>
<evidence type="ECO:0000256" key="1">
    <source>
        <dbReference type="SAM" id="Coils"/>
    </source>
</evidence>
<gene>
    <name evidence="4" type="ORF">ANIA_07170</name>
</gene>
<dbReference type="eggNOG" id="KOG2588">
    <property type="taxonomic scope" value="Eukaryota"/>
</dbReference>
<evidence type="ECO:0000259" key="3">
    <source>
        <dbReference type="PROSITE" id="PS50888"/>
    </source>
</evidence>
<reference evidence="5" key="2">
    <citation type="journal article" date="2009" name="Fungal Genet. Biol.">
        <title>The 2008 update of the Aspergillus nidulans genome annotation: a community effort.</title>
        <authorList>
            <person name="Wortman J.R."/>
            <person name="Gilsenan J.M."/>
            <person name="Joardar V."/>
            <person name="Deegan J."/>
            <person name="Clutterbuck J."/>
            <person name="Andersen M.R."/>
            <person name="Archer D."/>
            <person name="Bencina M."/>
            <person name="Braus G."/>
            <person name="Coutinho P."/>
            <person name="von Dohren H."/>
            <person name="Doonan J."/>
            <person name="Driessen A.J."/>
            <person name="Durek P."/>
            <person name="Espeso E."/>
            <person name="Fekete E."/>
            <person name="Flipphi M."/>
            <person name="Estrada C.G."/>
            <person name="Geysens S."/>
            <person name="Goldman G."/>
            <person name="de Groot P.W."/>
            <person name="Hansen K."/>
            <person name="Harris S.D."/>
            <person name="Heinekamp T."/>
            <person name="Helmstaedt K."/>
            <person name="Henrissat B."/>
            <person name="Hofmann G."/>
            <person name="Homan T."/>
            <person name="Horio T."/>
            <person name="Horiuchi H."/>
            <person name="James S."/>
            <person name="Jones M."/>
            <person name="Karaffa L."/>
            <person name="Karanyi Z."/>
            <person name="Kato M."/>
            <person name="Keller N."/>
            <person name="Kelly D.E."/>
            <person name="Kiel J.A."/>
            <person name="Kim J.M."/>
            <person name="van der Klei I.J."/>
            <person name="Klis F.M."/>
            <person name="Kovalchuk A."/>
            <person name="Krasevec N."/>
            <person name="Kubicek C.P."/>
            <person name="Liu B."/>
            <person name="Maccabe A."/>
            <person name="Meyer V."/>
            <person name="Mirabito P."/>
            <person name="Miskei M."/>
            <person name="Mos M."/>
            <person name="Mullins J."/>
            <person name="Nelson D.R."/>
            <person name="Nielsen J."/>
            <person name="Oakley B.R."/>
            <person name="Osmani S.A."/>
            <person name="Pakula T."/>
            <person name="Paszewski A."/>
            <person name="Paulsen I."/>
            <person name="Pilsyk S."/>
            <person name="Pocsi I."/>
            <person name="Punt P.J."/>
            <person name="Ram A.F."/>
            <person name="Ren Q."/>
            <person name="Robellet X."/>
            <person name="Robson G."/>
            <person name="Seiboth B."/>
            <person name="van Solingen P."/>
            <person name="Specht T."/>
            <person name="Sun J."/>
            <person name="Taheri-Talesh N."/>
            <person name="Takeshita N."/>
            <person name="Ussery D."/>
            <person name="vanKuyk P.A."/>
            <person name="Visser H."/>
            <person name="van de Vondervoort P.J."/>
            <person name="de Vries R.P."/>
            <person name="Walton J."/>
            <person name="Xiang X."/>
            <person name="Xiong Y."/>
            <person name="Zeng A.P."/>
            <person name="Brandt B.W."/>
            <person name="Cornell M.J."/>
            <person name="van den Hondel C.A."/>
            <person name="Visser J."/>
            <person name="Oliver S.G."/>
            <person name="Turner G."/>
        </authorList>
    </citation>
    <scope>GENOME REANNOTATION</scope>
    <source>
        <strain evidence="5">FGSC A4 / ATCC 38163 / CBS 112.46 / NRRL 194 / M139</strain>
    </source>
</reference>
<dbReference type="GO" id="GO:0005634">
    <property type="term" value="C:nucleus"/>
    <property type="evidence" value="ECO:0000318"/>
    <property type="project" value="GO_Central"/>
</dbReference>
<dbReference type="InParanoid" id="C8VD53"/>
<dbReference type="HOGENOM" id="CLU_933761_0_0_1"/>
<dbReference type="InterPro" id="IPR011598">
    <property type="entry name" value="bHLH_dom"/>
</dbReference>
<dbReference type="Proteomes" id="UP000000560">
    <property type="component" value="Chromosome IV"/>
</dbReference>
<dbReference type="RefSeq" id="XP_664774.2">
    <property type="nucleotide sequence ID" value="XM_659682.2"/>
</dbReference>
<keyword evidence="1" id="KW-0175">Coiled coil</keyword>
<dbReference type="PANTHER" id="PTHR47336:SF4">
    <property type="entry name" value="BHLH TRANSCRIPTION FACTOR (EUROFUNG)"/>
    <property type="match status" value="1"/>
</dbReference>
<reference evidence="5" key="1">
    <citation type="journal article" date="2005" name="Nature">
        <title>Sequencing of Aspergillus nidulans and comparative analysis with A. fumigatus and A. oryzae.</title>
        <authorList>
            <person name="Galagan J.E."/>
            <person name="Calvo S.E."/>
            <person name="Cuomo C."/>
            <person name="Ma L.J."/>
            <person name="Wortman J.R."/>
            <person name="Batzoglou S."/>
            <person name="Lee S.I."/>
            <person name="Basturkmen M."/>
            <person name="Spevak C.C."/>
            <person name="Clutterbuck J."/>
            <person name="Kapitonov V."/>
            <person name="Jurka J."/>
            <person name="Scazzocchio C."/>
            <person name="Farman M."/>
            <person name="Butler J."/>
            <person name="Purcell S."/>
            <person name="Harris S."/>
            <person name="Braus G.H."/>
            <person name="Draht O."/>
            <person name="Busch S."/>
            <person name="D'Enfert C."/>
            <person name="Bouchier C."/>
            <person name="Goldman G.H."/>
            <person name="Bell-Pedersen D."/>
            <person name="Griffiths-Jones S."/>
            <person name="Doonan J.H."/>
            <person name="Yu J."/>
            <person name="Vienken K."/>
            <person name="Pain A."/>
            <person name="Freitag M."/>
            <person name="Selker E.U."/>
            <person name="Archer D.B."/>
            <person name="Penalva M.A."/>
            <person name="Oakley B.R."/>
            <person name="Momany M."/>
            <person name="Tanaka T."/>
            <person name="Kumagai T."/>
            <person name="Asai K."/>
            <person name="Machida M."/>
            <person name="Nierman W.C."/>
            <person name="Denning D.W."/>
            <person name="Caddick M."/>
            <person name="Hynes M."/>
            <person name="Paoletti M."/>
            <person name="Fischer R."/>
            <person name="Miller B."/>
            <person name="Dyer P."/>
            <person name="Sachs M.S."/>
            <person name="Osmani S.A."/>
            <person name="Birren B.W."/>
        </authorList>
    </citation>
    <scope>NUCLEOTIDE SEQUENCE [LARGE SCALE GENOMIC DNA]</scope>
    <source>
        <strain evidence="5">FGSC A4 / ATCC 38163 / CBS 112.46 / NRRL 194 / M139</strain>
    </source>
</reference>
<dbReference type="GO" id="GO:0045944">
    <property type="term" value="P:positive regulation of transcription by RNA polymerase II"/>
    <property type="evidence" value="ECO:0000318"/>
    <property type="project" value="GO_Central"/>
</dbReference>
<organism evidence="4 5">
    <name type="scientific">Emericella nidulans (strain FGSC A4 / ATCC 38163 / CBS 112.46 / NRRL 194 / M139)</name>
    <name type="common">Aspergillus nidulans</name>
    <dbReference type="NCBI Taxonomy" id="227321"/>
    <lineage>
        <taxon>Eukaryota</taxon>
        <taxon>Fungi</taxon>
        <taxon>Dikarya</taxon>
        <taxon>Ascomycota</taxon>
        <taxon>Pezizomycotina</taxon>
        <taxon>Eurotiomycetes</taxon>
        <taxon>Eurotiomycetidae</taxon>
        <taxon>Eurotiales</taxon>
        <taxon>Aspergillaceae</taxon>
        <taxon>Aspergillus</taxon>
        <taxon>Aspergillus subgen. Nidulantes</taxon>
    </lineage>
</organism>
<evidence type="ECO:0000313" key="4">
    <source>
        <dbReference type="EMBL" id="CBF78935.1"/>
    </source>
</evidence>
<protein>
    <submittedName>
        <fullName evidence="4">BHLH transcription factor (Eurofung)</fullName>
    </submittedName>
</protein>
<dbReference type="SUPFAM" id="SSF47459">
    <property type="entry name" value="HLH, helix-loop-helix DNA-binding domain"/>
    <property type="match status" value="1"/>
</dbReference>
<dbReference type="InterPro" id="IPR036638">
    <property type="entry name" value="HLH_DNA-bd_sf"/>
</dbReference>
<dbReference type="GO" id="GO:0000785">
    <property type="term" value="C:chromatin"/>
    <property type="evidence" value="ECO:0000318"/>
    <property type="project" value="GO_Central"/>
</dbReference>
<dbReference type="Gene3D" id="4.10.280.10">
    <property type="entry name" value="Helix-loop-helix DNA-binding domain"/>
    <property type="match status" value="1"/>
</dbReference>
<dbReference type="SMART" id="SM00353">
    <property type="entry name" value="HLH"/>
    <property type="match status" value="1"/>
</dbReference>
<dbReference type="InterPro" id="IPR052099">
    <property type="entry name" value="Regulatory_TF_Diverse"/>
</dbReference>
<feature type="coiled-coil region" evidence="1">
    <location>
        <begin position="243"/>
        <end position="273"/>
    </location>
</feature>
<evidence type="ECO:0000313" key="5">
    <source>
        <dbReference type="Proteomes" id="UP000000560"/>
    </source>
</evidence>
<sequence length="277" mass="30360">MAYMSPDPLSANWSYDSAIDLFSLNTMIPEPFPLDIPNDMLWDAKELPADFFAAPTDINGFTVSHDESLSSDQESDDQSFSPNNFMASTPPSASTLDLPSPMAMPMNIKTEPQTTINPCSTQSQQPKRKASMISDSSSRYSSPELSPQQPSPPPRQTTTTGRRSRAANATNGDENTARGRNAAKRAAHNIIEKRYRTNMNAKFVALEKAMSVKTSGVSKAVSSTNSSSNGVKSSASLKKSEILSNAITYMQELQEMNERLRKEVAALTRERRANAYC</sequence>
<dbReference type="STRING" id="227321.C8VD53"/>
<feature type="domain" description="BHLH" evidence="3">
    <location>
        <begin position="183"/>
        <end position="253"/>
    </location>
</feature>
<dbReference type="EMBL" id="BN001304">
    <property type="protein sequence ID" value="CBF78935.1"/>
    <property type="molecule type" value="Genomic_DNA"/>
</dbReference>
<feature type="compositionally biased region" description="Low complexity" evidence="2">
    <location>
        <begin position="131"/>
        <end position="148"/>
    </location>
</feature>